<name>A0A0D2G8P3_9EURO</name>
<evidence type="ECO:0000256" key="1">
    <source>
        <dbReference type="SAM" id="MobiDB-lite"/>
    </source>
</evidence>
<dbReference type="HOGENOM" id="CLU_780838_0_0_1"/>
<dbReference type="RefSeq" id="XP_013280831.1">
    <property type="nucleotide sequence ID" value="XM_013425377.1"/>
</dbReference>
<evidence type="ECO:0000313" key="2">
    <source>
        <dbReference type="EMBL" id="KIW77023.1"/>
    </source>
</evidence>
<accession>A0A0D2G8P3</accession>
<feature type="region of interest" description="Disordered" evidence="1">
    <location>
        <begin position="96"/>
        <end position="153"/>
    </location>
</feature>
<dbReference type="Proteomes" id="UP000053029">
    <property type="component" value="Unassembled WGS sequence"/>
</dbReference>
<proteinExistence type="predicted"/>
<feature type="region of interest" description="Disordered" evidence="1">
    <location>
        <begin position="60"/>
        <end position="83"/>
    </location>
</feature>
<feature type="compositionally biased region" description="Basic and acidic residues" evidence="1">
    <location>
        <begin position="133"/>
        <end position="153"/>
    </location>
</feature>
<dbReference type="AlphaFoldDB" id="A0A0D2G8P3"/>
<sequence length="355" mass="39542">MALKFAEDWTGLAGQIRFDIDNPSTILNGSAADEKMWIKIIELYRHQHIIYDKNAQQWQANSTAKPETPDSTPQTVSTTRDVRHLPLETKRYSFMMGDFRTEKSSPRRNGIRSDSPDSGQLKRKRELLDEGPEEMHKRQEVVDSRPEDADHNDHGAANAAFRSCQELSLLSPRKAKNAAEKFATDIGAGLRSYKSDLNKDTGRNRRKEKVAERKSIGKAMFVKAQMSVSGLPIQSAHLWLIVAKGNLQPQVTPWHPPLRPGADDILTGLEALVRLDLGGIEQISCHVSVYIPVDYTFYKRSLELRLGLGAAMALVMDDEKQPRGSSHSASVHLTKSANYSSFAPSVVALGVDRPS</sequence>
<dbReference type="GeneID" id="25308959"/>
<dbReference type="EMBL" id="KN846974">
    <property type="protein sequence ID" value="KIW77023.1"/>
    <property type="molecule type" value="Genomic_DNA"/>
</dbReference>
<protein>
    <submittedName>
        <fullName evidence="2">Unplaced genomic scaffold supercont1.6, whole genome shotgun sequence</fullName>
    </submittedName>
</protein>
<reference evidence="2 3" key="1">
    <citation type="submission" date="2015-01" db="EMBL/GenBank/DDBJ databases">
        <title>The Genome Sequence of Fonsecaea pedrosoi CBS 271.37.</title>
        <authorList>
            <consortium name="The Broad Institute Genomics Platform"/>
            <person name="Cuomo C."/>
            <person name="de Hoog S."/>
            <person name="Gorbushina A."/>
            <person name="Stielow B."/>
            <person name="Teixiera M."/>
            <person name="Abouelleil A."/>
            <person name="Chapman S.B."/>
            <person name="Priest M."/>
            <person name="Young S.K."/>
            <person name="Wortman J."/>
            <person name="Nusbaum C."/>
            <person name="Birren B."/>
        </authorList>
    </citation>
    <scope>NUCLEOTIDE SEQUENCE [LARGE SCALE GENOMIC DNA]</scope>
    <source>
        <strain evidence="2 3">CBS 271.37</strain>
    </source>
</reference>
<dbReference type="VEuPathDB" id="FungiDB:Z517_09469"/>
<gene>
    <name evidence="2" type="ORF">Z517_09469</name>
</gene>
<keyword evidence="3" id="KW-1185">Reference proteome</keyword>
<organism evidence="2 3">
    <name type="scientific">Fonsecaea pedrosoi CBS 271.37</name>
    <dbReference type="NCBI Taxonomy" id="1442368"/>
    <lineage>
        <taxon>Eukaryota</taxon>
        <taxon>Fungi</taxon>
        <taxon>Dikarya</taxon>
        <taxon>Ascomycota</taxon>
        <taxon>Pezizomycotina</taxon>
        <taxon>Eurotiomycetes</taxon>
        <taxon>Chaetothyriomycetidae</taxon>
        <taxon>Chaetothyriales</taxon>
        <taxon>Herpotrichiellaceae</taxon>
        <taxon>Fonsecaea</taxon>
    </lineage>
</organism>
<dbReference type="OrthoDB" id="10420634at2759"/>
<evidence type="ECO:0000313" key="3">
    <source>
        <dbReference type="Proteomes" id="UP000053029"/>
    </source>
</evidence>
<feature type="compositionally biased region" description="Polar residues" evidence="1">
    <location>
        <begin position="60"/>
        <end position="79"/>
    </location>
</feature>